<organism evidence="1 2">
    <name type="scientific">Actinophytocola oryzae</name>
    <dbReference type="NCBI Taxonomy" id="502181"/>
    <lineage>
        <taxon>Bacteria</taxon>
        <taxon>Bacillati</taxon>
        <taxon>Actinomycetota</taxon>
        <taxon>Actinomycetes</taxon>
        <taxon>Pseudonocardiales</taxon>
        <taxon>Pseudonocardiaceae</taxon>
    </lineage>
</organism>
<keyword evidence="2" id="KW-1185">Reference proteome</keyword>
<dbReference type="EMBL" id="SOCP01000009">
    <property type="protein sequence ID" value="TDV47917.1"/>
    <property type="molecule type" value="Genomic_DNA"/>
</dbReference>
<evidence type="ECO:0000313" key="2">
    <source>
        <dbReference type="Proteomes" id="UP000294927"/>
    </source>
</evidence>
<dbReference type="OrthoDB" id="4499135at2"/>
<protein>
    <submittedName>
        <fullName evidence="1">Uncharacterized protein</fullName>
    </submittedName>
</protein>
<dbReference type="Proteomes" id="UP000294927">
    <property type="component" value="Unassembled WGS sequence"/>
</dbReference>
<accession>A0A4R7VFM3</accession>
<name>A0A4R7VFM3_9PSEU</name>
<evidence type="ECO:0000313" key="1">
    <source>
        <dbReference type="EMBL" id="TDV47917.1"/>
    </source>
</evidence>
<dbReference type="AlphaFoldDB" id="A0A4R7VFM3"/>
<dbReference type="SUPFAM" id="SSF53187">
    <property type="entry name" value="Zn-dependent exopeptidases"/>
    <property type="match status" value="1"/>
</dbReference>
<proteinExistence type="predicted"/>
<gene>
    <name evidence="1" type="ORF">CLV71_109152</name>
</gene>
<comment type="caution">
    <text evidence="1">The sequence shown here is derived from an EMBL/GenBank/DDBJ whole genome shotgun (WGS) entry which is preliminary data.</text>
</comment>
<sequence>MGTAFGEARYSWPPAELTEIHGQNGPLVAVGVLPHANEPLGSAFTSTLPSYGGPHGRIALIGPIDPPPAARRFGFPVDPVGYAAAGYLQPLADQAEFAHCRVPMTLAQMRAARLRDQLEELRPDAFVLLHNDVGAVSPYLYANRVWPEVTARLRAFCPPPVLGATWTHVLDTFTYAFFPASRIGVVQSECAGKYIEEELGIRTLTVELPMFAWATRDPARHAVAKAMGEWIARGASHGGDTDRLVREVSAAVGDRHVPMVSAQTSARVVWAALTGVFETLTEDSWPYAAPNRDSRVGGATWEKFTFTSS</sequence>
<reference evidence="1 2" key="1">
    <citation type="submission" date="2019-03" db="EMBL/GenBank/DDBJ databases">
        <title>Genomic Encyclopedia of Archaeal and Bacterial Type Strains, Phase II (KMG-II): from individual species to whole genera.</title>
        <authorList>
            <person name="Goeker M."/>
        </authorList>
    </citation>
    <scope>NUCLEOTIDE SEQUENCE [LARGE SCALE GENOMIC DNA]</scope>
    <source>
        <strain evidence="1 2">DSM 45499</strain>
    </source>
</reference>
<dbReference type="RefSeq" id="WP_133905202.1">
    <property type="nucleotide sequence ID" value="NZ_SOCP01000009.1"/>
</dbReference>